<evidence type="ECO:0000256" key="3">
    <source>
        <dbReference type="ARBA" id="ARBA00023237"/>
    </source>
</evidence>
<reference evidence="8" key="1">
    <citation type="submission" date="2020-09" db="EMBL/GenBank/DDBJ databases">
        <title>A novel bacterium of genus Neiella, isolated from South China Sea.</title>
        <authorList>
            <person name="Huang H."/>
            <person name="Mo K."/>
            <person name="Hu Y."/>
        </authorList>
    </citation>
    <scope>NUCLEOTIDE SEQUENCE</scope>
    <source>
        <strain evidence="8">HB171785</strain>
    </source>
</reference>
<comment type="subcellular location">
    <subcellularLocation>
        <location evidence="1 4">Cell outer membrane</location>
    </subcellularLocation>
</comment>
<dbReference type="Pfam" id="PF00593">
    <property type="entry name" value="TonB_dep_Rec_b-barrel"/>
    <property type="match status" value="1"/>
</dbReference>
<accession>A0A8J6UEX7</accession>
<comment type="caution">
    <text evidence="8">The sequence shown here is derived from an EMBL/GenBank/DDBJ whole genome shotgun (WGS) entry which is preliminary data.</text>
</comment>
<sequence length="1244" mass="138639">MAGTDTNFKLSALALAVVSAMSLNAVAAEQNQDSTTAVAAEDQSEAVEVIEVKGLRGGLLKSMNNKRFNSNVSDSINAEDVGKTTDQNIADALGRITGVSVVTNGGNEGSQVTVRGASSNQNQITLNGQVLTSTGDSQAVDLSLYSADILSKLEVVKTPSADHDEGSLGATINLTTVRPLDVQNERINVVAQGRYNDFAEEYDHKFQVSGVKKFLDESFGIAFTFYDETNSYRKDQFRVGRYEASPEISIARDTDGNLINNVRAIEPNNSHYEAHFNEDDRWGGTIGLQYAPSDATNVMFDVTYSKKKNRREYDGISVNRSTSPNMIEGETTLANREPSLFTDPQEDWYVYNPDTYTLVKRLDRFTKGDISRSQGGTDDENYTASLRWNQELTDTLYMDAAISMSKSESDTVPLALYTNMQNYSQVSSELLFDKGQQGLITELVGYDCTTGKCRLQVGESFADLGENITAADTPDGELPWRDNEVNTAFNPADANTFHLGSISRNQSHIEDEIKTFKLDFDWDVDAFGVTQIEFGTKISKREKYVDHQQFTYNANTKTEAVEDENGDPLVPPSGPLTNILAPMILDESGMRYDNVMGSLGIPRSNATQNWTTIDLVEAYNLVVGDPELSETINSTNTRETDIDTKAFYIKANFDYLDGALTGNVGMRMVKTDVDARGYSGATFYDFPQNGNESEFDWLTLRDLRNTNLPACSQPFFGDPGETTYYEQKFQRVDGLGWRTTQMVDNGLGQMVEVSNPDPSTWTRIADQGACHDPAYAEWADYHFGGNQGNYPAGYTPPTINWYTMWRYADVSTSRDHGWGDPAATTPHYGYTGNGTTDVGPEFYQLGEVDKTIASYPSKGSHSYTNYLPSLNLNYAFSDDFIGRFAASKTMTRPEIDELRAGLSLNEMWATYWGGGRERINPGTINMYNTKLDPLESKNLDVSLEWYFNDVSMLSVAFFYKDMSNFTDTESFRTYIKDVRDVDSIDPNDILLSHDPSLEDEGLSGCMPLRTTTDIAFNKNDPLVVSDAWSDVCHEFNVNRLFNGDSATVKGIEVGYQQMYDFLPGYFLSGLGLSANYTYQDSEYDKQISDVTGKSMPSYPVADTPEHAYNVTGFWEQDGHQIRLSFQGQDDSLVGKDWNTGLRGRTYQQGSLWREGRNSLDLSATWQANDWMSLSFQAINLTDSEHRTFWTSRELEVVPVLNEAGDGYSYAALLESTPMDGATKSRTITRYKVGTTYRLALRATF</sequence>
<dbReference type="InterPro" id="IPR036942">
    <property type="entry name" value="Beta-barrel_TonB_sf"/>
</dbReference>
<evidence type="ECO:0000256" key="2">
    <source>
        <dbReference type="ARBA" id="ARBA00023136"/>
    </source>
</evidence>
<dbReference type="Gene3D" id="2.170.130.10">
    <property type="entry name" value="TonB-dependent receptor, plug domain"/>
    <property type="match status" value="1"/>
</dbReference>
<name>A0A8J6UEX7_9GAMM</name>
<comment type="similarity">
    <text evidence="4">Belongs to the TonB-dependent receptor family.</text>
</comment>
<evidence type="ECO:0000256" key="1">
    <source>
        <dbReference type="ARBA" id="ARBA00004442"/>
    </source>
</evidence>
<keyword evidence="8" id="KW-0675">Receptor</keyword>
<proteinExistence type="inferred from homology"/>
<dbReference type="PANTHER" id="PTHR40980">
    <property type="entry name" value="PLUG DOMAIN-CONTAINING PROTEIN"/>
    <property type="match status" value="1"/>
</dbReference>
<dbReference type="AlphaFoldDB" id="A0A8J6UEX7"/>
<evidence type="ECO:0000259" key="7">
    <source>
        <dbReference type="Pfam" id="PF07715"/>
    </source>
</evidence>
<keyword evidence="3" id="KW-0998">Cell outer membrane</keyword>
<dbReference type="InterPro" id="IPR012910">
    <property type="entry name" value="Plug_dom"/>
</dbReference>
<feature type="domain" description="TonB-dependent receptor-like beta-barrel" evidence="6">
    <location>
        <begin position="857"/>
        <end position="1180"/>
    </location>
</feature>
<evidence type="ECO:0000256" key="5">
    <source>
        <dbReference type="SAM" id="SignalP"/>
    </source>
</evidence>
<keyword evidence="4" id="KW-0798">TonB box</keyword>
<feature type="chain" id="PRO_5035308351" evidence="5">
    <location>
        <begin position="28"/>
        <end position="1244"/>
    </location>
</feature>
<dbReference type="PANTHER" id="PTHR40980:SF3">
    <property type="entry name" value="TONB-DEPENDENT RECEPTOR-LIKE BETA-BARREL DOMAIN-CONTAINING PROTEIN"/>
    <property type="match status" value="1"/>
</dbReference>
<feature type="domain" description="TonB-dependent receptor plug" evidence="7">
    <location>
        <begin position="73"/>
        <end position="170"/>
    </location>
</feature>
<keyword evidence="2 4" id="KW-0472">Membrane</keyword>
<feature type="signal peptide" evidence="5">
    <location>
        <begin position="1"/>
        <end position="27"/>
    </location>
</feature>
<evidence type="ECO:0000256" key="4">
    <source>
        <dbReference type="RuleBase" id="RU003357"/>
    </source>
</evidence>
<evidence type="ECO:0000313" key="8">
    <source>
        <dbReference type="EMBL" id="MBD1388276.1"/>
    </source>
</evidence>
<keyword evidence="9" id="KW-1185">Reference proteome</keyword>
<keyword evidence="5" id="KW-0732">Signal</keyword>
<evidence type="ECO:0000313" key="9">
    <source>
        <dbReference type="Proteomes" id="UP000638014"/>
    </source>
</evidence>
<organism evidence="8 9">
    <name type="scientific">Neiella litorisoli</name>
    <dbReference type="NCBI Taxonomy" id="2771431"/>
    <lineage>
        <taxon>Bacteria</taxon>
        <taxon>Pseudomonadati</taxon>
        <taxon>Pseudomonadota</taxon>
        <taxon>Gammaproteobacteria</taxon>
        <taxon>Alteromonadales</taxon>
        <taxon>Echinimonadaceae</taxon>
        <taxon>Neiella</taxon>
    </lineage>
</organism>
<dbReference type="SUPFAM" id="SSF56935">
    <property type="entry name" value="Porins"/>
    <property type="match status" value="1"/>
</dbReference>
<dbReference type="Pfam" id="PF07715">
    <property type="entry name" value="Plug"/>
    <property type="match status" value="1"/>
</dbReference>
<evidence type="ECO:0000259" key="6">
    <source>
        <dbReference type="Pfam" id="PF00593"/>
    </source>
</evidence>
<dbReference type="EMBL" id="JACXAF010000003">
    <property type="protein sequence ID" value="MBD1388276.1"/>
    <property type="molecule type" value="Genomic_DNA"/>
</dbReference>
<dbReference type="InterPro" id="IPR037066">
    <property type="entry name" value="Plug_dom_sf"/>
</dbReference>
<dbReference type="GO" id="GO:0009279">
    <property type="term" value="C:cell outer membrane"/>
    <property type="evidence" value="ECO:0007669"/>
    <property type="project" value="UniProtKB-SubCell"/>
</dbReference>
<dbReference type="Gene3D" id="2.40.170.20">
    <property type="entry name" value="TonB-dependent receptor, beta-barrel domain"/>
    <property type="match status" value="2"/>
</dbReference>
<dbReference type="RefSeq" id="WP_191143398.1">
    <property type="nucleotide sequence ID" value="NZ_JACXAF010000003.1"/>
</dbReference>
<protein>
    <submittedName>
        <fullName evidence="8">TonB-dependent receptor</fullName>
    </submittedName>
</protein>
<gene>
    <name evidence="8" type="ORF">IC617_02450</name>
</gene>
<dbReference type="Proteomes" id="UP000638014">
    <property type="component" value="Unassembled WGS sequence"/>
</dbReference>
<dbReference type="InterPro" id="IPR000531">
    <property type="entry name" value="Beta-barrel_TonB"/>
</dbReference>